<dbReference type="EMBL" id="JALHLG010000047">
    <property type="protein sequence ID" value="MCJ2188809.1"/>
    <property type="molecule type" value="Genomic_DNA"/>
</dbReference>
<comment type="caution">
    <text evidence="2">The sequence shown here is derived from an EMBL/GenBank/DDBJ whole genome shotgun (WGS) entry which is preliminary data.</text>
</comment>
<feature type="transmembrane region" description="Helical" evidence="1">
    <location>
        <begin position="463"/>
        <end position="487"/>
    </location>
</feature>
<dbReference type="InterPro" id="IPR005625">
    <property type="entry name" value="PepSY-ass_TM"/>
</dbReference>
<sequence>MPRSSPGLWKRARRWLYWLHRWTGIALCVLFAIWFVSGVVMMYVPFPSFRAAERVASASPLDWRQVRIGPREALERLGADVFPGELRLEMTGTEPVYRASLSGARRALSASSGEEIGPIDAGRAAAIARQFTGAPALRTELVEHDQWVVTRTYARMAPFWRVRVDDGRASDIYVTKRTGEIVQNTDAAERFWNWLGAVPHWIYFEALRIYQAPWVQTVIWTSGIGTISAVLGLWIGILRLRLRRRYKSGSASPYRGWMKWHHVTGLAGGIFVITWTFSGWLSMSPFGGFGSGDAPAIAKRYEGETHPRFAAPDLAVLAASARGAVELRFAHIDGRPTVLAVDQDGAVSAIDGISAKPARPAKRDLEALARKAVPQGRLVDTDLLREHDLYWYTTGDARKAARPVPVLRMTFDDPDESWLYIDPETGELLAQSSKGRRTYRWLFSALHSFDLPFFLAFRPLRDGLMILLSITGLIVSVSGIVVGWRYLVRSVR</sequence>
<feature type="transmembrane region" description="Helical" evidence="1">
    <location>
        <begin position="218"/>
        <end position="240"/>
    </location>
</feature>
<feature type="transmembrane region" description="Helical" evidence="1">
    <location>
        <begin position="260"/>
        <end position="281"/>
    </location>
</feature>
<gene>
    <name evidence="2" type="ORF">MTR66_18550</name>
</gene>
<organism evidence="2 3">
    <name type="scientific">Novosphingobium beihaiensis</name>
    <dbReference type="NCBI Taxonomy" id="2930389"/>
    <lineage>
        <taxon>Bacteria</taxon>
        <taxon>Pseudomonadati</taxon>
        <taxon>Pseudomonadota</taxon>
        <taxon>Alphaproteobacteria</taxon>
        <taxon>Sphingomonadales</taxon>
        <taxon>Sphingomonadaceae</taxon>
        <taxon>Novosphingobium</taxon>
    </lineage>
</organism>
<proteinExistence type="predicted"/>
<evidence type="ECO:0000256" key="1">
    <source>
        <dbReference type="SAM" id="Phobius"/>
    </source>
</evidence>
<name>A0ABT0BUT8_9SPHN</name>
<dbReference type="RefSeq" id="WP_243923736.1">
    <property type="nucleotide sequence ID" value="NZ_JALHLG010000047.1"/>
</dbReference>
<dbReference type="PANTHER" id="PTHR34219:SF6">
    <property type="entry name" value="BLR3280 PROTEIN"/>
    <property type="match status" value="1"/>
</dbReference>
<dbReference type="Proteomes" id="UP001202281">
    <property type="component" value="Unassembled WGS sequence"/>
</dbReference>
<keyword evidence="3" id="KW-1185">Reference proteome</keyword>
<keyword evidence="1" id="KW-0812">Transmembrane</keyword>
<keyword evidence="1" id="KW-1133">Transmembrane helix</keyword>
<evidence type="ECO:0000313" key="2">
    <source>
        <dbReference type="EMBL" id="MCJ2188809.1"/>
    </source>
</evidence>
<dbReference type="Pfam" id="PF03929">
    <property type="entry name" value="PepSY_TM"/>
    <property type="match status" value="1"/>
</dbReference>
<dbReference type="PANTHER" id="PTHR34219">
    <property type="entry name" value="IRON-REGULATED INNER MEMBRANE PROTEIN-RELATED"/>
    <property type="match status" value="1"/>
</dbReference>
<protein>
    <submittedName>
        <fullName evidence="2">PepSY domain-containing protein</fullName>
    </submittedName>
</protein>
<accession>A0ABT0BUT8</accession>
<feature type="transmembrane region" description="Helical" evidence="1">
    <location>
        <begin position="20"/>
        <end position="44"/>
    </location>
</feature>
<evidence type="ECO:0000313" key="3">
    <source>
        <dbReference type="Proteomes" id="UP001202281"/>
    </source>
</evidence>
<keyword evidence="1" id="KW-0472">Membrane</keyword>
<reference evidence="2 3" key="1">
    <citation type="submission" date="2022-04" db="EMBL/GenBank/DDBJ databases">
        <title>Identification of a novel bacterium isolated from mangrove sediments.</title>
        <authorList>
            <person name="Pan X."/>
        </authorList>
    </citation>
    <scope>NUCLEOTIDE SEQUENCE [LARGE SCALE GENOMIC DNA]</scope>
    <source>
        <strain evidence="2 3">B2638</strain>
    </source>
</reference>